<reference evidence="1 2" key="1">
    <citation type="journal article" date="2008" name="Virology">
        <title>Characterization of Pseudomonas chlororaphis myovirus 201varphi2-1 via genomic sequencing, mass spectrometry, and electron microscopy.</title>
        <authorList>
            <person name="Thomas J.A."/>
            <person name="Rolando M.R."/>
            <person name="Carroll C.A."/>
            <person name="Shen P.S."/>
            <person name="Belnap D.M."/>
            <person name="Weintraub S.T."/>
            <person name="Serwer P."/>
            <person name="Hardies S.C."/>
        </authorList>
    </citation>
    <scope>NUCLEOTIDE SEQUENCE</scope>
</reference>
<gene>
    <name evidence="1" type="ORF">201phi2-1p184</name>
</gene>
<organismHost>
    <name type="scientific">Pseudomonas chlororaphis</name>
    <dbReference type="NCBI Taxonomy" id="587753"/>
</organismHost>
<dbReference type="KEGG" id="vg:6372340"/>
<protein>
    <submittedName>
        <fullName evidence="1">Uncharacterized protein</fullName>
    </submittedName>
</protein>
<accession>B3FJ47</accession>
<evidence type="ECO:0000313" key="1">
    <source>
        <dbReference type="EMBL" id="ABY63014.1"/>
    </source>
</evidence>
<dbReference type="RefSeq" id="YP_001956908.1">
    <property type="nucleotide sequence ID" value="NC_010821.1"/>
</dbReference>
<dbReference type="Proteomes" id="UP000002421">
    <property type="component" value="Segment"/>
</dbReference>
<proteinExistence type="predicted"/>
<dbReference type="EMBL" id="EU197055">
    <property type="protein sequence ID" value="ABY63014.1"/>
    <property type="molecule type" value="Genomic_DNA"/>
</dbReference>
<evidence type="ECO:0000313" key="2">
    <source>
        <dbReference type="Proteomes" id="UP000002421"/>
    </source>
</evidence>
<name>B3FJ47_BP201</name>
<sequence>MDMQKLFEMISRVADTSNALLIPDRSVIVSWIKATEEPEMFFGIPQLWDIIDTLRESTYSTVSEKRSMTKEALRLIVQELIERRGLDLMYRFPNVGASLHVGVVVRDTHTGSEAIYGIRDVNPDGEPTWEYLPIDHSRFFDVIQWRMNHACRQSIYGWHDPIHINKPLEF</sequence>
<organism evidence="1 2">
    <name type="scientific">Pseudomonas phage 201phi2-1</name>
    <name type="common">Pseudomonas chlororaphis phage 201phi2-1</name>
    <dbReference type="NCBI Taxonomy" id="198110"/>
    <lineage>
        <taxon>Viruses</taxon>
        <taxon>Duplodnaviria</taxon>
        <taxon>Heunggongvirae</taxon>
        <taxon>Uroviricota</taxon>
        <taxon>Caudoviricetes</taxon>
        <taxon>Chimalliviridae</taxon>
        <taxon>Serwervirus</taxon>
        <taxon>Serwervirus 201phi21</taxon>
    </lineage>
</organism>
<keyword evidence="2" id="KW-1185">Reference proteome</keyword>